<evidence type="ECO:0000313" key="2">
    <source>
        <dbReference type="Proteomes" id="UP000005627"/>
    </source>
</evidence>
<proteinExistence type="predicted"/>
<dbReference type="RefSeq" id="XP_003682383.1">
    <property type="nucleotide sequence ID" value="XM_003682335.1"/>
</dbReference>
<dbReference type="EMBL" id="HE616747">
    <property type="protein sequence ID" value="CCE93172.1"/>
    <property type="molecule type" value="Genomic_DNA"/>
</dbReference>
<protein>
    <submittedName>
        <fullName evidence="1">Uncharacterized protein</fullName>
    </submittedName>
</protein>
<dbReference type="Pfam" id="PF17306">
    <property type="entry name" value="DUF5355"/>
    <property type="match status" value="1"/>
</dbReference>
<dbReference type="FunCoup" id="G8ZX28">
    <property type="interactions" value="34"/>
</dbReference>
<dbReference type="GO" id="GO:0000122">
    <property type="term" value="P:negative regulation of transcription by RNA polymerase II"/>
    <property type="evidence" value="ECO:0007669"/>
    <property type="project" value="EnsemblFungi"/>
</dbReference>
<evidence type="ECO:0000313" key="1">
    <source>
        <dbReference type="EMBL" id="CCE93172.1"/>
    </source>
</evidence>
<name>G8ZX28_TORDE</name>
<gene>
    <name evidence="1" type="primary">TDEL0F03610</name>
    <name evidence="1" type="ORF">TDEL_0F03610</name>
</gene>
<dbReference type="STRING" id="1076872.G8ZX28"/>
<dbReference type="AlphaFoldDB" id="G8ZX28"/>
<reference evidence="1 2" key="1">
    <citation type="journal article" date="2011" name="Proc. Natl. Acad. Sci. U.S.A.">
        <title>Evolutionary erosion of yeast sex chromosomes by mating-type switching accidents.</title>
        <authorList>
            <person name="Gordon J.L."/>
            <person name="Armisen D."/>
            <person name="Proux-Wera E."/>
            <person name="Oheigeartaigh S.S."/>
            <person name="Byrne K.P."/>
            <person name="Wolfe K.H."/>
        </authorList>
    </citation>
    <scope>NUCLEOTIDE SEQUENCE [LARGE SCALE GENOMIC DNA]</scope>
    <source>
        <strain evidence="2">ATCC 10662 / CBS 1146 / NBRC 0425 / NCYC 2629 / NRRL Y-866</strain>
    </source>
</reference>
<dbReference type="Proteomes" id="UP000005627">
    <property type="component" value="Chromosome 6"/>
</dbReference>
<dbReference type="KEGG" id="tdl:TDEL_0F03610"/>
<dbReference type="HOGENOM" id="CLU_054583_0_0_1"/>
<dbReference type="eggNOG" id="ENOG502RY3I">
    <property type="taxonomic scope" value="Eukaryota"/>
</dbReference>
<dbReference type="GeneID" id="11501767"/>
<accession>G8ZX28</accession>
<sequence length="377" mass="41998">MSSELAFDGELPLRLPLKACSALESYPGLLERRNRCIAAIGQDTGRSGDWLGRIDELLGYAGALLSIDDELEVELSAEVAIAILDAAAFEQELALEVLERAYGSDVADAGWGTSGRCLRRGLGLVQYVELRFEQCLPRLCGLTTQLALEFQFLQQAGIVVLSLSKLRSKVYKGRREAVLDFYEQDLSELASNSGLYARLVIGCHDTALRCSRSSSIINKPVLTYLDSLGLLLVSLEQYSNDASGVALGMIQLAISRLNKIVPSSQLNDSILTKKKKRDFLKNAISTKSRKWTRKKVELLPVLQETLDDFVIPLALLLRYRFTQTNEKLSYQPIETDETVLRKLIPRGKAPELKGSQWYLNLNEQSLQQETPSQGAYY</sequence>
<dbReference type="InterPro" id="IPR035278">
    <property type="entry name" value="DUF5355"/>
</dbReference>
<dbReference type="GO" id="GO:0070481">
    <property type="term" value="P:nuclear-transcribed mRNA catabolic process, non-stop decay"/>
    <property type="evidence" value="ECO:0007669"/>
    <property type="project" value="EnsemblFungi"/>
</dbReference>
<dbReference type="InParanoid" id="G8ZX28"/>
<keyword evidence="2" id="KW-1185">Reference proteome</keyword>
<dbReference type="OrthoDB" id="4031940at2759"/>
<organism evidence="1 2">
    <name type="scientific">Torulaspora delbrueckii</name>
    <name type="common">Yeast</name>
    <name type="synonym">Candida colliculosa</name>
    <dbReference type="NCBI Taxonomy" id="4950"/>
    <lineage>
        <taxon>Eukaryota</taxon>
        <taxon>Fungi</taxon>
        <taxon>Dikarya</taxon>
        <taxon>Ascomycota</taxon>
        <taxon>Saccharomycotina</taxon>
        <taxon>Saccharomycetes</taxon>
        <taxon>Saccharomycetales</taxon>
        <taxon>Saccharomycetaceae</taxon>
        <taxon>Torulaspora</taxon>
    </lineage>
</organism>